<gene>
    <name evidence="1" type="ORF">BOVATA_021680</name>
</gene>
<comment type="caution">
    <text evidence="1">The sequence shown here is derived from an EMBL/GenBank/DDBJ whole genome shotgun (WGS) entry which is preliminary data.</text>
</comment>
<dbReference type="EMBL" id="BDSA01000002">
    <property type="protein sequence ID" value="GBE60675.1"/>
    <property type="molecule type" value="Genomic_DNA"/>
</dbReference>
<dbReference type="OrthoDB" id="8044475at2759"/>
<name>A0A2H6KCF8_9APIC</name>
<sequence length="434" mass="49402">MTSMCASVDSPLSCASFQKLLPRKEATVDIYAPTRKQLTVTTLSTARWRNDSEDAGKEGRVQDDAVDGERYRSRNHEVRIQPRGCGQQRRFLRYRVEGVEHFNHDQHREADGGGLYFSEREVAAHVVGHAIQSVDREILPQCAFAEAHELLQRNGCVSVVGGNAVYVPPYERSYSRDPDVQPDDDVPQEGPAVDELFIIAPWRLLHHFMVRRVEAESGGWQTIGDQVDPQQFDRHHTLWYTHSSGQEYGCNLTYVAGNEVPDERLHVRVDASAFLDSGDDRLEIVVDEDHVSGLLGNFSSSDSHGNTDIGHLQRRCIINTITRHGHSFAQLLEYGHNILLVFGLSSAEYNALRAYDTSFFTIGQFFEFLTSVRVVELVAHSRELCRQYAYTFRNSFRRQLVVTGDHEHPNAGRVRHFNGLLNLWPRRVQDTRKT</sequence>
<keyword evidence="2" id="KW-1185">Reference proteome</keyword>
<dbReference type="Proteomes" id="UP000236319">
    <property type="component" value="Unassembled WGS sequence"/>
</dbReference>
<dbReference type="VEuPathDB" id="PiroplasmaDB:BOVATA_021680"/>
<reference evidence="1 2" key="1">
    <citation type="journal article" date="2017" name="BMC Genomics">
        <title>Whole-genome assembly of Babesia ovata and comparative genomics between closely related pathogens.</title>
        <authorList>
            <person name="Yamagishi J."/>
            <person name="Asada M."/>
            <person name="Hakimi H."/>
            <person name="Tanaka T.Q."/>
            <person name="Sugimoto C."/>
            <person name="Kawazu S."/>
        </authorList>
    </citation>
    <scope>NUCLEOTIDE SEQUENCE [LARGE SCALE GENOMIC DNA]</scope>
    <source>
        <strain evidence="1 2">Miyake</strain>
    </source>
</reference>
<accession>A0A2H6KCF8</accession>
<dbReference type="RefSeq" id="XP_028866918.1">
    <property type="nucleotide sequence ID" value="XM_029011085.1"/>
</dbReference>
<organism evidence="1 2">
    <name type="scientific">Babesia ovata</name>
    <dbReference type="NCBI Taxonomy" id="189622"/>
    <lineage>
        <taxon>Eukaryota</taxon>
        <taxon>Sar</taxon>
        <taxon>Alveolata</taxon>
        <taxon>Apicomplexa</taxon>
        <taxon>Aconoidasida</taxon>
        <taxon>Piroplasmida</taxon>
        <taxon>Babesiidae</taxon>
        <taxon>Babesia</taxon>
    </lineage>
</organism>
<dbReference type="GeneID" id="39874445"/>
<dbReference type="AlphaFoldDB" id="A0A2H6KCF8"/>
<evidence type="ECO:0000313" key="2">
    <source>
        <dbReference type="Proteomes" id="UP000236319"/>
    </source>
</evidence>
<protein>
    <submittedName>
        <fullName evidence="1">Uncharacterized protein</fullName>
    </submittedName>
</protein>
<proteinExistence type="predicted"/>
<evidence type="ECO:0000313" key="1">
    <source>
        <dbReference type="EMBL" id="GBE60675.1"/>
    </source>
</evidence>